<feature type="transmembrane region" description="Helical" evidence="21">
    <location>
        <begin position="2510"/>
        <end position="2533"/>
    </location>
</feature>
<feature type="compositionally biased region" description="Basic and acidic residues" evidence="22">
    <location>
        <begin position="1863"/>
        <end position="1874"/>
    </location>
</feature>
<evidence type="ECO:0000256" key="14">
    <source>
        <dbReference type="ARBA" id="ARBA00023170"/>
    </source>
</evidence>
<keyword evidence="17" id="KW-0968">Cytoplasmic vesicle</keyword>
<evidence type="ECO:0000256" key="7">
    <source>
        <dbReference type="ARBA" id="ARBA00022692"/>
    </source>
</evidence>
<dbReference type="InterPro" id="IPR005821">
    <property type="entry name" value="Ion_trans_dom"/>
</dbReference>
<dbReference type="PROSITE" id="PS50919">
    <property type="entry name" value="MIR"/>
    <property type="match status" value="4"/>
</dbReference>
<evidence type="ECO:0000256" key="16">
    <source>
        <dbReference type="ARBA" id="ARBA00023303"/>
    </source>
</evidence>
<evidence type="ECO:0000256" key="15">
    <source>
        <dbReference type="ARBA" id="ARBA00023286"/>
    </source>
</evidence>
<evidence type="ECO:0000256" key="20">
    <source>
        <dbReference type="ARBA" id="ARBA00061937"/>
    </source>
</evidence>
<dbReference type="Pfam" id="PF00520">
    <property type="entry name" value="Ion_trans"/>
    <property type="match status" value="1"/>
</dbReference>
<feature type="region of interest" description="Disordered" evidence="22">
    <location>
        <begin position="1861"/>
        <end position="1888"/>
    </location>
</feature>
<evidence type="ECO:0000256" key="6">
    <source>
        <dbReference type="ARBA" id="ARBA00022673"/>
    </source>
</evidence>
<name>A0AAX7TKQ8_ASTCA</name>
<evidence type="ECO:0000256" key="22">
    <source>
        <dbReference type="SAM" id="MobiDB-lite"/>
    </source>
</evidence>
<accession>A0AAX7TKQ8</accession>
<reference evidence="24" key="2">
    <citation type="submission" date="2025-08" db="UniProtKB">
        <authorList>
            <consortium name="Ensembl"/>
        </authorList>
    </citation>
    <scope>IDENTIFICATION</scope>
</reference>
<dbReference type="SUPFAM" id="SSF82109">
    <property type="entry name" value="MIR domain"/>
    <property type="match status" value="2"/>
</dbReference>
<dbReference type="Gene3D" id="1.10.287.70">
    <property type="match status" value="1"/>
</dbReference>
<dbReference type="InterPro" id="IPR013662">
    <property type="entry name" value="RIH_assoc-dom"/>
</dbReference>
<protein>
    <recommendedName>
        <fullName evidence="21">Inositol 1,4,5-trisphosphate receptor</fullName>
    </recommendedName>
</protein>
<keyword evidence="13 21" id="KW-0472">Membrane</keyword>
<dbReference type="InterPro" id="IPR016024">
    <property type="entry name" value="ARM-type_fold"/>
</dbReference>
<keyword evidence="5 21" id="KW-0109">Calcium transport</keyword>
<dbReference type="PANTHER" id="PTHR45816">
    <property type="entry name" value="MIR DOMAIN-CONTAINING PROTEIN"/>
    <property type="match status" value="1"/>
</dbReference>
<evidence type="ECO:0000313" key="24">
    <source>
        <dbReference type="Ensembl" id="ENSACLP00000056965.1"/>
    </source>
</evidence>
<dbReference type="Pfam" id="PF08709">
    <property type="entry name" value="Ins145_P3_rec"/>
    <property type="match status" value="1"/>
</dbReference>
<dbReference type="FunFam" id="1.25.10.30:FF:000001">
    <property type="entry name" value="Inositol 1,4,5-trisphosphate receptor, type 2"/>
    <property type="match status" value="1"/>
</dbReference>
<comment type="similarity">
    <text evidence="3 21">Belongs to the InsP3 receptor family.</text>
</comment>
<keyword evidence="16 21" id="KW-0407">Ion channel</keyword>
<dbReference type="SUPFAM" id="SSF48371">
    <property type="entry name" value="ARM repeat"/>
    <property type="match status" value="1"/>
</dbReference>
<dbReference type="FunFam" id="2.80.10.50:FF:000002">
    <property type="entry name" value="Inositol 1,4,5-trisphosphate receptor type 2"/>
    <property type="match status" value="1"/>
</dbReference>
<evidence type="ECO:0000256" key="10">
    <source>
        <dbReference type="ARBA" id="ARBA00022837"/>
    </source>
</evidence>
<feature type="compositionally biased region" description="Basic and acidic residues" evidence="22">
    <location>
        <begin position="1815"/>
        <end position="1830"/>
    </location>
</feature>
<reference evidence="24" key="3">
    <citation type="submission" date="2025-09" db="UniProtKB">
        <authorList>
            <consortium name="Ensembl"/>
        </authorList>
    </citation>
    <scope>IDENTIFICATION</scope>
</reference>
<feature type="transmembrane region" description="Helical" evidence="21">
    <location>
        <begin position="2250"/>
        <end position="2268"/>
    </location>
</feature>
<dbReference type="Gene3D" id="2.80.10.50">
    <property type="match status" value="2"/>
</dbReference>
<comment type="function">
    <text evidence="21">Receptor for inositol 1,4,5-trisphosphate, a second messenger that mediates the release of intracellular calcium.</text>
</comment>
<reference evidence="24" key="1">
    <citation type="submission" date="2018-05" db="EMBL/GenBank/DDBJ databases">
        <authorList>
            <person name="Datahose"/>
        </authorList>
    </citation>
    <scope>NUCLEOTIDE SEQUENCE</scope>
</reference>
<dbReference type="GO" id="GO:0030658">
    <property type="term" value="C:transport vesicle membrane"/>
    <property type="evidence" value="ECO:0007669"/>
    <property type="project" value="UniProtKB-SubCell"/>
</dbReference>
<comment type="domain">
    <text evidence="21">The ITPR1 structure has a large solenoid CY assembly built around the central helical bundle made of the C-terminal domains from four ITPR1 subunits. The solenoid scaffold includes domains responsible for binding of ligands and regulatory proteins and is connected via an allosteric nexus at the cytosolic-membrane interface to the transmembrane channel assembly. Six transmembrane helices from each subunit form the central ion-conduction pore.</text>
</comment>
<feature type="transmembrane region" description="Helical" evidence="21">
    <location>
        <begin position="2216"/>
        <end position="2238"/>
    </location>
</feature>
<dbReference type="SMART" id="SM00472">
    <property type="entry name" value="MIR"/>
    <property type="match status" value="4"/>
</dbReference>
<evidence type="ECO:0000256" key="8">
    <source>
        <dbReference type="ARBA" id="ARBA00022737"/>
    </source>
</evidence>
<keyword evidence="8" id="KW-0677">Repeat</keyword>
<dbReference type="InterPro" id="IPR015925">
    <property type="entry name" value="Ryanodine_IP3_receptor"/>
</dbReference>
<evidence type="ECO:0000256" key="13">
    <source>
        <dbReference type="ARBA" id="ARBA00023136"/>
    </source>
</evidence>
<evidence type="ECO:0000256" key="12">
    <source>
        <dbReference type="ARBA" id="ARBA00023065"/>
    </source>
</evidence>
<dbReference type="Gene3D" id="1.25.10.30">
    <property type="entry name" value="IP3 receptor type 1 binding core, RIH domain"/>
    <property type="match status" value="1"/>
</dbReference>
<evidence type="ECO:0000256" key="3">
    <source>
        <dbReference type="ARBA" id="ARBA00009453"/>
    </source>
</evidence>
<evidence type="ECO:0000256" key="19">
    <source>
        <dbReference type="ARBA" id="ARBA00059076"/>
    </source>
</evidence>
<dbReference type="FunFam" id="2.80.10.50:FF:000005">
    <property type="entry name" value="Inositol 1,4,5-trisphosphate receptor type 2"/>
    <property type="match status" value="1"/>
</dbReference>
<evidence type="ECO:0000259" key="23">
    <source>
        <dbReference type="PROSITE" id="PS50919"/>
    </source>
</evidence>
<keyword evidence="14 21" id="KW-0675">Receptor</keyword>
<dbReference type="InterPro" id="IPR036300">
    <property type="entry name" value="MIR_dom_sf"/>
</dbReference>
<feature type="transmembrane region" description="Helical" evidence="21">
    <location>
        <begin position="2296"/>
        <end position="2314"/>
    </location>
</feature>
<keyword evidence="12 21" id="KW-0406">Ion transport</keyword>
<feature type="domain" description="MIR" evidence="23">
    <location>
        <begin position="292"/>
        <end position="356"/>
    </location>
</feature>
<dbReference type="SUPFAM" id="SSF81324">
    <property type="entry name" value="Voltage-gated potassium channels"/>
    <property type="match status" value="1"/>
</dbReference>
<dbReference type="GO" id="GO:0005789">
    <property type="term" value="C:endoplasmic reticulum membrane"/>
    <property type="evidence" value="ECO:0007669"/>
    <property type="project" value="UniProtKB-SubCell"/>
</dbReference>
<keyword evidence="11 21" id="KW-1133">Transmembrane helix</keyword>
<dbReference type="InterPro" id="IPR000493">
    <property type="entry name" value="InsP3_rcpt"/>
</dbReference>
<dbReference type="Ensembl" id="ENSACLT00000071660.1">
    <property type="protein sequence ID" value="ENSACLP00000056965.1"/>
    <property type="gene ID" value="ENSACLG00000001694.2"/>
</dbReference>
<evidence type="ECO:0000256" key="9">
    <source>
        <dbReference type="ARBA" id="ARBA00022824"/>
    </source>
</evidence>
<feature type="region of interest" description="Disordered" evidence="22">
    <location>
        <begin position="2663"/>
        <end position="2689"/>
    </location>
</feature>
<dbReference type="InterPro" id="IPR014821">
    <property type="entry name" value="Ins145_P3_rcpt"/>
</dbReference>
<feature type="domain" description="MIR" evidence="23">
    <location>
        <begin position="110"/>
        <end position="164"/>
    </location>
</feature>
<keyword evidence="9 21" id="KW-0256">Endoplasmic reticulum</keyword>
<keyword evidence="25" id="KW-1185">Reference proteome</keyword>
<evidence type="ECO:0000256" key="1">
    <source>
        <dbReference type="ARBA" id="ARBA00004477"/>
    </source>
</evidence>
<evidence type="ECO:0000313" key="25">
    <source>
        <dbReference type="Proteomes" id="UP000265100"/>
    </source>
</evidence>
<feature type="transmembrane region" description="Helical" evidence="21">
    <location>
        <begin position="2334"/>
        <end position="2361"/>
    </location>
</feature>
<feature type="compositionally biased region" description="Acidic residues" evidence="22">
    <location>
        <begin position="2069"/>
        <end position="2084"/>
    </location>
</feature>
<comment type="function">
    <text evidence="19">Inositol 1,4,5-trisphosphate-gated calcium channel that upon inositol 1,4,5-trisphosphate binding transports calcium from the endoplasmic reticulum lumen to cytoplasm. Exists in two states; a long-lived closed state where the channel is essentially 'parked' with only very rare visits to an open state and that ligands facilitate the transition from the 'parked' state into a 'drive' mode represented by periods of bursting activity.</text>
</comment>
<dbReference type="PANTHER" id="PTHR45816:SF2">
    <property type="entry name" value="INOSITOL 1,4,5-TRISPHOSPHATE RECEPTOR"/>
    <property type="match status" value="1"/>
</dbReference>
<evidence type="ECO:0000256" key="5">
    <source>
        <dbReference type="ARBA" id="ARBA00022568"/>
    </source>
</evidence>
<proteinExistence type="inferred from homology"/>
<comment type="subunit">
    <text evidence="20">Homotetramer. Interacts with CABP1. Interacts with BOK; regulates ITPR2 expression. Interacts with BCL2L10. Interacts with TRPC4. Interacts with CHGA and CHGB.</text>
</comment>
<dbReference type="GO" id="GO:0005220">
    <property type="term" value="F:inositol 1,4,5-trisphosphate-gated calcium channel activity"/>
    <property type="evidence" value="ECO:0007669"/>
    <property type="project" value="UniProtKB-UniRule"/>
</dbReference>
<dbReference type="InterPro" id="IPR016093">
    <property type="entry name" value="MIR_motif"/>
</dbReference>
<dbReference type="Pfam" id="PF01365">
    <property type="entry name" value="RYDR_ITPR"/>
    <property type="match status" value="2"/>
</dbReference>
<evidence type="ECO:0000256" key="11">
    <source>
        <dbReference type="ARBA" id="ARBA00022989"/>
    </source>
</evidence>
<dbReference type="InterPro" id="IPR000699">
    <property type="entry name" value="RIH_dom"/>
</dbReference>
<dbReference type="Proteomes" id="UP000265100">
    <property type="component" value="Chromosome 5"/>
</dbReference>
<comment type="subcellular location">
    <subcellularLocation>
        <location evidence="2">Cytoplasmic vesicle</location>
        <location evidence="2">Secretory vesicle membrane</location>
        <topology evidence="2">Multi-pass membrane protein</topology>
    </subcellularLocation>
    <subcellularLocation>
        <location evidence="1 21">Endoplasmic reticulum membrane</location>
        <topology evidence="1 21">Multi-pass membrane protein</topology>
    </subcellularLocation>
</comment>
<dbReference type="PRINTS" id="PR00779">
    <property type="entry name" value="INSP3RECEPTR"/>
</dbReference>
<evidence type="ECO:0000256" key="17">
    <source>
        <dbReference type="ARBA" id="ARBA00023329"/>
    </source>
</evidence>
<keyword evidence="4 21" id="KW-0813">Transport</keyword>
<feature type="domain" description="MIR" evidence="23">
    <location>
        <begin position="362"/>
        <end position="418"/>
    </location>
</feature>
<comment type="catalytic activity">
    <reaction evidence="18">
        <text>Ca(2+)(in) = Ca(2+)(out)</text>
        <dbReference type="Rhea" id="RHEA:29671"/>
        <dbReference type="ChEBI" id="CHEBI:29108"/>
    </reaction>
</comment>
<evidence type="ECO:0000256" key="2">
    <source>
        <dbReference type="ARBA" id="ARBA00004638"/>
    </source>
</evidence>
<dbReference type="InterPro" id="IPR035910">
    <property type="entry name" value="RyR/IP3R_RIH_dom_sf"/>
</dbReference>
<feature type="region of interest" description="Disordered" evidence="22">
    <location>
        <begin position="1813"/>
        <end position="1838"/>
    </location>
</feature>
<dbReference type="SUPFAM" id="SSF100909">
    <property type="entry name" value="IP3 receptor type 1 binding core, domain 2"/>
    <property type="match status" value="2"/>
</dbReference>
<feature type="domain" description="MIR" evidence="23">
    <location>
        <begin position="229"/>
        <end position="285"/>
    </location>
</feature>
<organism evidence="24 25">
    <name type="scientific">Astatotilapia calliptera</name>
    <name type="common">Eastern happy</name>
    <name type="synonym">Chromis callipterus</name>
    <dbReference type="NCBI Taxonomy" id="8154"/>
    <lineage>
        <taxon>Eukaryota</taxon>
        <taxon>Metazoa</taxon>
        <taxon>Chordata</taxon>
        <taxon>Craniata</taxon>
        <taxon>Vertebrata</taxon>
        <taxon>Euteleostomi</taxon>
        <taxon>Actinopterygii</taxon>
        <taxon>Neopterygii</taxon>
        <taxon>Teleostei</taxon>
        <taxon>Neoteleostei</taxon>
        <taxon>Acanthomorphata</taxon>
        <taxon>Ovalentaria</taxon>
        <taxon>Cichlomorphae</taxon>
        <taxon>Cichliformes</taxon>
        <taxon>Cichlidae</taxon>
        <taxon>African cichlids</taxon>
        <taxon>Pseudocrenilabrinae</taxon>
        <taxon>Haplochromini</taxon>
        <taxon>Astatotilapia</taxon>
    </lineage>
</organism>
<dbReference type="GO" id="GO:0051209">
    <property type="term" value="P:release of sequestered calcium ion into cytosol"/>
    <property type="evidence" value="ECO:0007669"/>
    <property type="project" value="UniProtKB-UniRule"/>
</dbReference>
<dbReference type="Pfam" id="PF02815">
    <property type="entry name" value="MIR"/>
    <property type="match status" value="1"/>
</dbReference>
<feature type="transmembrane region" description="Helical" evidence="21">
    <location>
        <begin position="2382"/>
        <end position="2404"/>
    </location>
</feature>
<keyword evidence="6 21" id="KW-0107">Calcium channel</keyword>
<keyword evidence="10 21" id="KW-0106">Calcium</keyword>
<evidence type="ECO:0000256" key="21">
    <source>
        <dbReference type="RuleBase" id="RU368044"/>
    </source>
</evidence>
<evidence type="ECO:0000256" key="18">
    <source>
        <dbReference type="ARBA" id="ARBA00036634"/>
    </source>
</evidence>
<dbReference type="Pfam" id="PF08454">
    <property type="entry name" value="RIH_assoc"/>
    <property type="match status" value="1"/>
</dbReference>
<dbReference type="GO" id="GO:0070679">
    <property type="term" value="F:inositol 1,4,5 trisphosphate binding"/>
    <property type="evidence" value="ECO:0007669"/>
    <property type="project" value="UniProtKB-UniRule"/>
</dbReference>
<evidence type="ECO:0000256" key="4">
    <source>
        <dbReference type="ARBA" id="ARBA00022448"/>
    </source>
</evidence>
<feature type="region of interest" description="Disordered" evidence="22">
    <location>
        <begin position="2069"/>
        <end position="2088"/>
    </location>
</feature>
<dbReference type="GeneTree" id="ENSGT00940000155071"/>
<keyword evidence="7 21" id="KW-0812">Transmembrane</keyword>
<sequence>MSDKMSSFLHIGDICSLYAEGSTNGFISTLGLVDDRCVIQPDAGDLNNPPKKFRDCLFRLCPMNRYSAQKQFWKAAKPGGNTESVLLNKLHSAADLEKKQNDSENKKLLGTVIQYGNVIQLLHLKSNKYLTVNKRLPALLEKNAMRVMLDTAGNEGSWFYIQPFYKLRSIGDSVVIGDKVVLNPVNAGQPLHASTHQLVDNPGCNEVNSVNCNTSWKIVLFMKWSDNQDAILKGGDVVRLFHAEQEKFLTCDDHRKKQYVFLRTTGRQSATSATSSKALWEIEVVQHDPCRGGAGYWNSLFRFKHLATGHYLAAELDSEQEAMRARLRNVQDKVMYTLVSVPDGNDISSIFELDPTTLRGGDSLVPRNSYVRLRHLCTNTWVHSTNQPIDKEEEKPVMLRIGTSALKEDKEAFAIVPVSPAEVRDLDFANDASKVLASIAGKLEKGTITQNERRAVTKLLEDLVFFVVDIPNNGQDVLEIMVNKPNRERQKLMREQNILKQIFKLLQAPFTDSGDGPMLRLEELADQRHAPFRHICRLCYRVLRHSQQDYRKNQEYIAKQFRFMQKQIGYDVLAEDTITALLHNNRKLLEKHITAAEIDTFVSLVRKNREPRFLDYLSDLCVSMNKSIPVTQELICNAVLDPANADILIETKLVLSRFEIEGASLGENSVESEEDEEEVWLFWKDNTKEIRSKSIRELAQDAKEGQKDDQEVISYYRYQLNLFARMCLDRQYLAINKISGQLDVDLILRCMSDEDLPYDLRASFCRMMLHMHVDRDPQEQVTPVKYARLWSEIPSEIAIDDYDNDGTSKDEIKERFSQTMEFVENYLRDVVSQSFPFADKEKNKLTFEVVNLARNLIYFGFYTFSDLLRLTKILLAILDCVHVSTIFAFNKLDKGDDSKGSNVMRSIHGVGELMSQVVLRGGGFLPPSSTRAPNGDAVKTQTEPEKQDILVMDTKLKIIEILQFILNVRLDYRISCLLSIFKREFDESNSQNDISLAGALERFSVIPGALDFEHIEEQAEGIFGGSEENTPLDLDDQGGRTFLRVLLHLTMHDYPPLVSRALHLLFRHFSQRQEVLQAFKQVQLLVTSQDVENYKQIKSDLDQLRSIVEKSELWVYKRLGPDEGMDVGDSGGIDKPKKAESTSSYNYRVVKEILLRLSRLCVQEGLSGRKSKKQQQRLLRNMGAHAVVLELLQIPYEKGEDLRMQDIMKLAHQFLQNFCAGNQQNQALLHKHINLFLNPGILEAITMQHIFMNNFQLCSEINERVVQHFVHCIETHGRNVQYLKFLQTIVKAENKFIKKCQDIVMAELVNAGEDVLVFYNDRASFQTLVQMMRSERDRMDENSPLMYHIHLVELLAVCTEGKNVYTEIKCNSLLPLDDIVRVVTHEDCIPEVKIAYINFLNHCYVDTEVEMKEIYTSNHMWKLFENFLVDICRVCNNTSDRKHADTILERYVTETVMGIVTTFFSSPFSDQSTSLQASLLGKIFQTRQPVFVQLLQAVFRAYHCNWLMPVQKGHVESCIKVLSDVAKGRAIAIPVDLDNQVNNLFVKSNNIVQKTAMSWRLTARNAARRDSIVTASRDYRNIIERLQDIVSALEDRLRPLVQAELSVLVDVLHRPELLFPENTDSRKKCESGGFICKLIKHTKQLLEENEERLCIKVLQTLREMMTKDRGYGEKGEVLRQILVNRYYGNFHRSGGRRDSLTSFSNGPLGGLGGHGGLSRGEMSLAEVQCHLDKEGASDLVIDLIMNTTSDRVFQESILLAIALLEGGNTTIQRSFFCRLTEDKKSEKFFRVFYDRMKSAQLEIKATVTVNTSDLGNRKRDDDSQDKEPPVRKKAKDPAVVMTEDVKEQLLEASSATKKAFNSYRREADPEDHFTSADGQPSTGDKNQDEGEMSFVIVIMQPILRFLQLLCENHNRDLQNFLRCQNNKNNYNLVCETLQFLDCICGSTTGGLGLLGLYINEKNVALINQTLESLTEYCQGPCHENQNCIATHESNGIDIIIALILNDINPLGKKRMDLVLELKNNASKLLLAIMESRHDSENAERILYNMRPKELVEVIKKAYLQGEVEFENSKEEEDNGEEEEHDAASPRNVGHNIYILAHQLARHNKELSLMLKPGVSSGEGDEALEFYANHTAQIEIVRQDRTMEEIVFPVPNICEFLTSESKLRVYYTTERDEQGSKINDFFLRAEDLFNEMNWQKKLRAQPVLYWCSRNMSVWSGISFKLAVLMNLLVCFFYPLEGVHGGTLDPHLSALLWMGVLAALIIVIIMPQPLGIGALVTVTILRLIFSVGLEPTLFLLGAFNVCNKIIFLISFVGNRGTFTRGYKAMVMDFEFLYHLIYLIICCLGVFGHVFFYSLLLFDLVYREETLLNVIKSVTRNGRSIVLTAVLALILVYLFSIVGYIFFKDDFILEVDHIPNTTMSEERLGGSLAGEFLSATVCHGGTDENCTTDALQEGDDIEEDNMERTCDSLLMCIVTVLSHGLRSGGGVGDVLRKPSKEEPLFAARVIYDLLFFFMVIIIVLNLIFGVIIDTFADLRSEKQKKEEILKTSCFICGLERDKFDNKTVTFEEHIKEEHNMWHYLFFIVLVKVKDSTEYTGPESYVAEMIKEHNLDWFPRMRAMSLVSSDSEGEQNEIRNLQEKLESTMKLVTNLSAQLTELKEQMTEQRKQKQRIGLLGHPPHMNINPQQPA</sequence>
<keyword evidence="15 21" id="KW-1071">Ligand-gated ion channel</keyword>